<keyword evidence="5" id="KW-0029">Amino-acid transport</keyword>
<comment type="subcellular location">
    <subcellularLocation>
        <location evidence="1">Cell membrane</location>
        <topology evidence="1">Multi-pass membrane protein</topology>
    </subcellularLocation>
</comment>
<feature type="transmembrane region" description="Helical" evidence="9">
    <location>
        <begin position="261"/>
        <end position="284"/>
    </location>
</feature>
<evidence type="ECO:0000256" key="5">
    <source>
        <dbReference type="ARBA" id="ARBA00022970"/>
    </source>
</evidence>
<reference evidence="10 11" key="1">
    <citation type="submission" date="2016-08" db="EMBL/GenBank/DDBJ databases">
        <authorList>
            <person name="Seilhamer J.J."/>
        </authorList>
    </citation>
    <scope>NUCLEOTIDE SEQUENCE [LARGE SCALE GENOMIC DNA]</scope>
    <source>
        <strain evidence="10 11">P1-7</strain>
    </source>
</reference>
<keyword evidence="2" id="KW-0813">Transport</keyword>
<feature type="transmembrane region" description="Helical" evidence="9">
    <location>
        <begin position="186"/>
        <end position="204"/>
    </location>
</feature>
<evidence type="ECO:0000256" key="1">
    <source>
        <dbReference type="ARBA" id="ARBA00004651"/>
    </source>
</evidence>
<evidence type="ECO:0000256" key="2">
    <source>
        <dbReference type="ARBA" id="ARBA00022448"/>
    </source>
</evidence>
<dbReference type="Pfam" id="PF02653">
    <property type="entry name" value="BPD_transp_2"/>
    <property type="match status" value="1"/>
</dbReference>
<dbReference type="RefSeq" id="WP_037200119.1">
    <property type="nucleotide sequence ID" value="NZ_FMAF01000009.1"/>
</dbReference>
<name>A0A1C3WBG4_9HYPH</name>
<dbReference type="Proteomes" id="UP000199205">
    <property type="component" value="Unassembled WGS sequence"/>
</dbReference>
<keyword evidence="7 9" id="KW-0472">Membrane</keyword>
<protein>
    <submittedName>
        <fullName evidence="10">Branched-chain amino acid transport system permease protein</fullName>
    </submittedName>
</protein>
<keyword evidence="6 9" id="KW-1133">Transmembrane helix</keyword>
<evidence type="ECO:0000256" key="7">
    <source>
        <dbReference type="ARBA" id="ARBA00023136"/>
    </source>
</evidence>
<evidence type="ECO:0000313" key="11">
    <source>
        <dbReference type="Proteomes" id="UP000199205"/>
    </source>
</evidence>
<dbReference type="PANTHER" id="PTHR11795">
    <property type="entry name" value="BRANCHED-CHAIN AMINO ACID TRANSPORT SYSTEM PERMEASE PROTEIN LIVH"/>
    <property type="match status" value="1"/>
</dbReference>
<sequence>MFQFLVDVLMRACDLMLVAIGMSAVYSLMKFPNIALVQYAATGGVLAIALQKAGVPVGVAIIFAVVLTGLLAVILNEFLFNRMLKIGSSTAMIGSLAVSMVFSAAFLVTVGPNPSRFALPVSRPIRILDARITEPQLLGFAIVAAAIGVFAFLYFRTDLGRCIRATSTNEVLADATGIDTGRMKTIIVLISGVMAALGGVAIALKGEVDIQVGMDLLLPVFASAILGGLGNPFGAIAGALLISAAETVVTAVNLGPLMGEVAAFLPVAYASAISFLLLVAALLWRPRGLFVSEVKRV</sequence>
<evidence type="ECO:0000256" key="6">
    <source>
        <dbReference type="ARBA" id="ARBA00022989"/>
    </source>
</evidence>
<dbReference type="PANTHER" id="PTHR11795:SF445">
    <property type="entry name" value="AMINO ACID ABC TRANSPORTER PERMEASE PROTEIN"/>
    <property type="match status" value="1"/>
</dbReference>
<comment type="similarity">
    <text evidence="8">Belongs to the binding-protein-dependent transport system permease family. LivHM subfamily.</text>
</comment>
<evidence type="ECO:0000256" key="9">
    <source>
        <dbReference type="SAM" id="Phobius"/>
    </source>
</evidence>
<evidence type="ECO:0000256" key="3">
    <source>
        <dbReference type="ARBA" id="ARBA00022475"/>
    </source>
</evidence>
<keyword evidence="4 9" id="KW-0812">Transmembrane</keyword>
<dbReference type="GO" id="GO:0022857">
    <property type="term" value="F:transmembrane transporter activity"/>
    <property type="evidence" value="ECO:0007669"/>
    <property type="project" value="InterPro"/>
</dbReference>
<feature type="transmembrane region" description="Helical" evidence="9">
    <location>
        <begin position="137"/>
        <end position="155"/>
    </location>
</feature>
<evidence type="ECO:0000256" key="8">
    <source>
        <dbReference type="ARBA" id="ARBA00037998"/>
    </source>
</evidence>
<dbReference type="EMBL" id="FMAF01000009">
    <property type="protein sequence ID" value="SCB37044.1"/>
    <property type="molecule type" value="Genomic_DNA"/>
</dbReference>
<keyword evidence="3" id="KW-1003">Cell membrane</keyword>
<evidence type="ECO:0000256" key="4">
    <source>
        <dbReference type="ARBA" id="ARBA00022692"/>
    </source>
</evidence>
<feature type="transmembrane region" description="Helical" evidence="9">
    <location>
        <begin position="57"/>
        <end position="79"/>
    </location>
</feature>
<dbReference type="GO" id="GO:0005886">
    <property type="term" value="C:plasma membrane"/>
    <property type="evidence" value="ECO:0007669"/>
    <property type="project" value="UniProtKB-SubCell"/>
</dbReference>
<gene>
    <name evidence="10" type="ORF">GA0061101_109155</name>
</gene>
<dbReference type="CDD" id="cd06582">
    <property type="entry name" value="TM_PBP1_LivH_like"/>
    <property type="match status" value="1"/>
</dbReference>
<accession>A0A1C3WBG4</accession>
<proteinExistence type="inferred from homology"/>
<dbReference type="InterPro" id="IPR001851">
    <property type="entry name" value="ABC_transp_permease"/>
</dbReference>
<dbReference type="OrthoDB" id="9807115at2"/>
<dbReference type="GO" id="GO:0006865">
    <property type="term" value="P:amino acid transport"/>
    <property type="evidence" value="ECO:0007669"/>
    <property type="project" value="UniProtKB-KW"/>
</dbReference>
<dbReference type="InterPro" id="IPR052157">
    <property type="entry name" value="BCAA_transport_permease"/>
</dbReference>
<evidence type="ECO:0000313" key="10">
    <source>
        <dbReference type="EMBL" id="SCB37044.1"/>
    </source>
</evidence>
<organism evidence="10 11">
    <name type="scientific">Rhizobium lusitanum</name>
    <dbReference type="NCBI Taxonomy" id="293958"/>
    <lineage>
        <taxon>Bacteria</taxon>
        <taxon>Pseudomonadati</taxon>
        <taxon>Pseudomonadota</taxon>
        <taxon>Alphaproteobacteria</taxon>
        <taxon>Hyphomicrobiales</taxon>
        <taxon>Rhizobiaceae</taxon>
        <taxon>Rhizobium/Agrobacterium group</taxon>
        <taxon>Rhizobium</taxon>
    </lineage>
</organism>
<feature type="transmembrane region" description="Helical" evidence="9">
    <location>
        <begin position="91"/>
        <end position="110"/>
    </location>
</feature>
<dbReference type="AlphaFoldDB" id="A0A1C3WBG4"/>